<name>A0A804R8D7_MAIZE</name>
<reference evidence="3" key="1">
    <citation type="journal article" date="2009" name="Science">
        <title>The B73 maize genome: complexity, diversity, and dynamics.</title>
        <authorList>
            <person name="Schnable P.S."/>
            <person name="Ware D."/>
            <person name="Fulton R.S."/>
            <person name="Stein J.C."/>
            <person name="Wei F."/>
            <person name="Pasternak S."/>
            <person name="Liang C."/>
            <person name="Zhang J."/>
            <person name="Fulton L."/>
            <person name="Graves T.A."/>
            <person name="Minx P."/>
            <person name="Reily A.D."/>
            <person name="Courtney L."/>
            <person name="Kruchowski S.S."/>
            <person name="Tomlinson C."/>
            <person name="Strong C."/>
            <person name="Delehaunty K."/>
            <person name="Fronick C."/>
            <person name="Courtney B."/>
            <person name="Rock S.M."/>
            <person name="Belter E."/>
            <person name="Du F."/>
            <person name="Kim K."/>
            <person name="Abbott R.M."/>
            <person name="Cotton M."/>
            <person name="Levy A."/>
            <person name="Marchetto P."/>
            <person name="Ochoa K."/>
            <person name="Jackson S.M."/>
            <person name="Gillam B."/>
            <person name="Chen W."/>
            <person name="Yan L."/>
            <person name="Higginbotham J."/>
            <person name="Cardenas M."/>
            <person name="Waligorski J."/>
            <person name="Applebaum E."/>
            <person name="Phelps L."/>
            <person name="Falcone J."/>
            <person name="Kanchi K."/>
            <person name="Thane T."/>
            <person name="Scimone A."/>
            <person name="Thane N."/>
            <person name="Henke J."/>
            <person name="Wang T."/>
            <person name="Ruppert J."/>
            <person name="Shah N."/>
            <person name="Rotter K."/>
            <person name="Hodges J."/>
            <person name="Ingenthron E."/>
            <person name="Cordes M."/>
            <person name="Kohlberg S."/>
            <person name="Sgro J."/>
            <person name="Delgado B."/>
            <person name="Mead K."/>
            <person name="Chinwalla A."/>
            <person name="Leonard S."/>
            <person name="Crouse K."/>
            <person name="Collura K."/>
            <person name="Kudrna D."/>
            <person name="Currie J."/>
            <person name="He R."/>
            <person name="Angelova A."/>
            <person name="Rajasekar S."/>
            <person name="Mueller T."/>
            <person name="Lomeli R."/>
            <person name="Scara G."/>
            <person name="Ko A."/>
            <person name="Delaney K."/>
            <person name="Wissotski M."/>
            <person name="Lopez G."/>
            <person name="Campos D."/>
            <person name="Braidotti M."/>
            <person name="Ashley E."/>
            <person name="Golser W."/>
            <person name="Kim H."/>
            <person name="Lee S."/>
            <person name="Lin J."/>
            <person name="Dujmic Z."/>
            <person name="Kim W."/>
            <person name="Talag J."/>
            <person name="Zuccolo A."/>
            <person name="Fan C."/>
            <person name="Sebastian A."/>
            <person name="Kramer M."/>
            <person name="Spiegel L."/>
            <person name="Nascimento L."/>
            <person name="Zutavern T."/>
            <person name="Miller B."/>
            <person name="Ambroise C."/>
            <person name="Muller S."/>
            <person name="Spooner W."/>
            <person name="Narechania A."/>
            <person name="Ren L."/>
            <person name="Wei S."/>
            <person name="Kumari S."/>
            <person name="Faga B."/>
            <person name="Levy M.J."/>
            <person name="McMahan L."/>
            <person name="Van Buren P."/>
            <person name="Vaughn M.W."/>
            <person name="Ying K."/>
            <person name="Yeh C.-T."/>
            <person name="Emrich S.J."/>
            <person name="Jia Y."/>
            <person name="Kalyanaraman A."/>
            <person name="Hsia A.-P."/>
            <person name="Barbazuk W.B."/>
            <person name="Baucom R.S."/>
            <person name="Brutnell T.P."/>
            <person name="Carpita N.C."/>
            <person name="Chaparro C."/>
            <person name="Chia J.-M."/>
            <person name="Deragon J.-M."/>
            <person name="Estill J.C."/>
            <person name="Fu Y."/>
            <person name="Jeddeloh J.A."/>
            <person name="Han Y."/>
            <person name="Lee H."/>
            <person name="Li P."/>
            <person name="Lisch D.R."/>
            <person name="Liu S."/>
            <person name="Liu Z."/>
            <person name="Nagel D.H."/>
            <person name="McCann M.C."/>
            <person name="SanMiguel P."/>
            <person name="Myers A.M."/>
            <person name="Nettleton D."/>
            <person name="Nguyen J."/>
            <person name="Penning B.W."/>
            <person name="Ponnala L."/>
            <person name="Schneider K.L."/>
            <person name="Schwartz D.C."/>
            <person name="Sharma A."/>
            <person name="Soderlund C."/>
            <person name="Springer N.M."/>
            <person name="Sun Q."/>
            <person name="Wang H."/>
            <person name="Waterman M."/>
            <person name="Westerman R."/>
            <person name="Wolfgruber T.K."/>
            <person name="Yang L."/>
            <person name="Yu Y."/>
            <person name="Zhang L."/>
            <person name="Zhou S."/>
            <person name="Zhu Q."/>
            <person name="Bennetzen J.L."/>
            <person name="Dawe R.K."/>
            <person name="Jiang J."/>
            <person name="Jiang N."/>
            <person name="Presting G.G."/>
            <person name="Wessler S.R."/>
            <person name="Aluru S."/>
            <person name="Martienssen R.A."/>
            <person name="Clifton S.W."/>
            <person name="McCombie W.R."/>
            <person name="Wing R.A."/>
            <person name="Wilson R.K."/>
        </authorList>
    </citation>
    <scope>NUCLEOTIDE SEQUENCE [LARGE SCALE GENOMIC DNA]</scope>
    <source>
        <strain evidence="3">cv. B73</strain>
    </source>
</reference>
<accession>A0A804R8D7</accession>
<evidence type="ECO:0000313" key="2">
    <source>
        <dbReference type="EnsemblPlants" id="Zm00001eb405220_P001"/>
    </source>
</evidence>
<sequence length="428" mass="48827">MTLDSIHPDPVQLQLQLHRASVTHTHTHTQLKHISKKSFKAPVLHTAARGGSRALPNISEHNTGIVCHGHRRRRHQARCHGGDLHLLAAVAPLPGGATAVAAALRAAVVRVRGDLDEPELLGDRVQQVHPRPEAVQLAVPDLAHHDPHGLLRAPGHDARPRPPRRRRPVLLRSSPAAAGHDAAPLRLLRAPHRRALRALALVLQLRLHLPLRLLHPDAQGADARRRLLPRRRAPHRRLPPRLHAQHARHLRGRRRRRLRRGALRRVRRRAAAARRRRRGHQARAHPDPPHLPGRRAQPHHLALLRRALLPRVPRRPLVRRRAAQAARRRARPPRRLRLRHQLALRLRAQPRRVPAGRQDLRAHHERRRRRQGLAAHRLLVDGHQGHRHARQPRRLRHRLPRRRLLQPRQAAGAQGQGGREEGGGQYGR</sequence>
<feature type="compositionally biased region" description="Basic residues" evidence="1">
    <location>
        <begin position="385"/>
        <end position="405"/>
    </location>
</feature>
<proteinExistence type="predicted"/>
<protein>
    <submittedName>
        <fullName evidence="2">Uncharacterized protein</fullName>
    </submittedName>
</protein>
<evidence type="ECO:0000313" key="3">
    <source>
        <dbReference type="Proteomes" id="UP000007305"/>
    </source>
</evidence>
<reference evidence="2" key="3">
    <citation type="submission" date="2021-05" db="UniProtKB">
        <authorList>
            <consortium name="EnsemblPlants"/>
        </authorList>
    </citation>
    <scope>IDENTIFICATION</scope>
    <source>
        <strain evidence="2">cv. B73</strain>
    </source>
</reference>
<feature type="region of interest" description="Disordered" evidence="1">
    <location>
        <begin position="145"/>
        <end position="168"/>
    </location>
</feature>
<feature type="compositionally biased region" description="Basic and acidic residues" evidence="1">
    <location>
        <begin position="145"/>
        <end position="160"/>
    </location>
</feature>
<dbReference type="AlphaFoldDB" id="A0A804R8D7"/>
<organism evidence="2 3">
    <name type="scientific">Zea mays</name>
    <name type="common">Maize</name>
    <dbReference type="NCBI Taxonomy" id="4577"/>
    <lineage>
        <taxon>Eukaryota</taxon>
        <taxon>Viridiplantae</taxon>
        <taxon>Streptophyta</taxon>
        <taxon>Embryophyta</taxon>
        <taxon>Tracheophyta</taxon>
        <taxon>Spermatophyta</taxon>
        <taxon>Magnoliopsida</taxon>
        <taxon>Liliopsida</taxon>
        <taxon>Poales</taxon>
        <taxon>Poaceae</taxon>
        <taxon>PACMAD clade</taxon>
        <taxon>Panicoideae</taxon>
        <taxon>Andropogonodae</taxon>
        <taxon>Andropogoneae</taxon>
        <taxon>Tripsacinae</taxon>
        <taxon>Zea</taxon>
    </lineage>
</organism>
<feature type="compositionally biased region" description="Basic residues" evidence="1">
    <location>
        <begin position="244"/>
        <end position="283"/>
    </location>
</feature>
<dbReference type="InParanoid" id="A0A804R8D7"/>
<dbReference type="EnsemblPlants" id="Zm00001eb405220_T001">
    <property type="protein sequence ID" value="Zm00001eb405220_P001"/>
    <property type="gene ID" value="Zm00001eb405220"/>
</dbReference>
<feature type="region of interest" description="Disordered" evidence="1">
    <location>
        <begin position="244"/>
        <end position="295"/>
    </location>
</feature>
<dbReference type="Proteomes" id="UP000007305">
    <property type="component" value="Chromosome 10"/>
</dbReference>
<feature type="region of interest" description="Disordered" evidence="1">
    <location>
        <begin position="349"/>
        <end position="428"/>
    </location>
</feature>
<reference evidence="2" key="2">
    <citation type="submission" date="2019-07" db="EMBL/GenBank/DDBJ databases">
        <authorList>
            <person name="Seetharam A."/>
            <person name="Woodhouse M."/>
            <person name="Cannon E."/>
        </authorList>
    </citation>
    <scope>NUCLEOTIDE SEQUENCE [LARGE SCALE GENOMIC DNA]</scope>
    <source>
        <strain evidence="2">cv. B73</strain>
    </source>
</reference>
<dbReference type="Gramene" id="Zm00001eb405220_T001">
    <property type="protein sequence ID" value="Zm00001eb405220_P001"/>
    <property type="gene ID" value="Zm00001eb405220"/>
</dbReference>
<evidence type="ECO:0000256" key="1">
    <source>
        <dbReference type="SAM" id="MobiDB-lite"/>
    </source>
</evidence>
<keyword evidence="3" id="KW-1185">Reference proteome</keyword>